<dbReference type="AlphaFoldDB" id="A8XAP8"/>
<dbReference type="CTD" id="8573998"/>
<evidence type="ECO:0000313" key="4">
    <source>
        <dbReference type="WormBase" id="CBG10280"/>
    </source>
</evidence>
<sequence length="121" mass="13394">MGHSNLARGRVSSTALGTNTAENNDRRGPTRNSGAAGRSVPGRGRPRGRARGSVPIRETLTICNQKIQEHSRKNKRFYMWASIRESTKLEGISNSKNPKLQEVGKFQEVGNTRSLEAQKTF</sequence>
<dbReference type="Proteomes" id="UP000008549">
    <property type="component" value="Unassembled WGS sequence"/>
</dbReference>
<reference evidence="2 3" key="2">
    <citation type="journal article" date="2011" name="PLoS Genet.">
        <title>Caenorhabditis briggsae recombinant inbred line genotypes reveal inter-strain incompatibility and the evolution of recombination.</title>
        <authorList>
            <person name="Ross J.A."/>
            <person name="Koboldt D.C."/>
            <person name="Staisch J.E."/>
            <person name="Chamberlin H.M."/>
            <person name="Gupta B.P."/>
            <person name="Miller R.D."/>
            <person name="Baird S.E."/>
            <person name="Haag E.S."/>
        </authorList>
    </citation>
    <scope>NUCLEOTIDE SEQUENCE [LARGE SCALE GENOMIC DNA]</scope>
    <source>
        <strain evidence="2 3">AF16</strain>
    </source>
</reference>
<organism evidence="2 3">
    <name type="scientific">Caenorhabditis briggsae</name>
    <dbReference type="NCBI Taxonomy" id="6238"/>
    <lineage>
        <taxon>Eukaryota</taxon>
        <taxon>Metazoa</taxon>
        <taxon>Ecdysozoa</taxon>
        <taxon>Nematoda</taxon>
        <taxon>Chromadorea</taxon>
        <taxon>Rhabditida</taxon>
        <taxon>Rhabditina</taxon>
        <taxon>Rhabditomorpha</taxon>
        <taxon>Rhabditoidea</taxon>
        <taxon>Rhabditidae</taxon>
        <taxon>Peloderinae</taxon>
        <taxon>Caenorhabditis</taxon>
    </lineage>
</organism>
<evidence type="ECO:0000313" key="2">
    <source>
        <dbReference type="EMBL" id="CAP29713.1"/>
    </source>
</evidence>
<dbReference type="InParanoid" id="A8XAP8"/>
<dbReference type="WormBase" id="CBG10280">
    <property type="protein sequence ID" value="CBP16799"/>
    <property type="gene ID" value="WBGene00031697"/>
</dbReference>
<dbReference type="RefSeq" id="XP_002631999.1">
    <property type="nucleotide sequence ID" value="XM_002631953.1"/>
</dbReference>
<gene>
    <name evidence="2 4" type="ORF">CBG10280</name>
    <name evidence="2" type="ORF">CBG_10280</name>
</gene>
<evidence type="ECO:0000313" key="3">
    <source>
        <dbReference type="Proteomes" id="UP000008549"/>
    </source>
</evidence>
<name>A8XAP8_CAEBR</name>
<keyword evidence="3" id="KW-1185">Reference proteome</keyword>
<dbReference type="HOGENOM" id="CLU_2040149_0_0_1"/>
<proteinExistence type="predicted"/>
<dbReference type="EMBL" id="HE600918">
    <property type="protein sequence ID" value="CAP29713.1"/>
    <property type="molecule type" value="Genomic_DNA"/>
</dbReference>
<reference evidence="2 3" key="1">
    <citation type="journal article" date="2003" name="PLoS Biol.">
        <title>The genome sequence of Caenorhabditis briggsae: a platform for comparative genomics.</title>
        <authorList>
            <person name="Stein L.D."/>
            <person name="Bao Z."/>
            <person name="Blasiar D."/>
            <person name="Blumenthal T."/>
            <person name="Brent M.R."/>
            <person name="Chen N."/>
            <person name="Chinwalla A."/>
            <person name="Clarke L."/>
            <person name="Clee C."/>
            <person name="Coghlan A."/>
            <person name="Coulson A."/>
            <person name="D'Eustachio P."/>
            <person name="Fitch D.H."/>
            <person name="Fulton L.A."/>
            <person name="Fulton R.E."/>
            <person name="Griffiths-Jones S."/>
            <person name="Harris T.W."/>
            <person name="Hillier L.W."/>
            <person name="Kamath R."/>
            <person name="Kuwabara P.E."/>
            <person name="Mardis E.R."/>
            <person name="Marra M.A."/>
            <person name="Miner T.L."/>
            <person name="Minx P."/>
            <person name="Mullikin J.C."/>
            <person name="Plumb R.W."/>
            <person name="Rogers J."/>
            <person name="Schein J.E."/>
            <person name="Sohrmann M."/>
            <person name="Spieth J."/>
            <person name="Stajich J.E."/>
            <person name="Wei C."/>
            <person name="Willey D."/>
            <person name="Wilson R.K."/>
            <person name="Durbin R."/>
            <person name="Waterston R.H."/>
        </authorList>
    </citation>
    <scope>NUCLEOTIDE SEQUENCE [LARGE SCALE GENOMIC DNA]</scope>
    <source>
        <strain evidence="2 3">AF16</strain>
    </source>
</reference>
<dbReference type="GeneID" id="8573998"/>
<evidence type="ECO:0000256" key="1">
    <source>
        <dbReference type="SAM" id="MobiDB-lite"/>
    </source>
</evidence>
<dbReference type="KEGG" id="cbr:CBG_10280"/>
<accession>A8XAP8</accession>
<protein>
    <submittedName>
        <fullName evidence="2">Protein CBG10280</fullName>
    </submittedName>
</protein>
<feature type="compositionally biased region" description="Low complexity" evidence="1">
    <location>
        <begin position="33"/>
        <end position="43"/>
    </location>
</feature>
<feature type="compositionally biased region" description="Polar residues" evidence="1">
    <location>
        <begin position="11"/>
        <end position="22"/>
    </location>
</feature>
<feature type="region of interest" description="Disordered" evidence="1">
    <location>
        <begin position="1"/>
        <end position="56"/>
    </location>
</feature>